<protein>
    <submittedName>
        <fullName evidence="2">Uncharacterized protein</fullName>
    </submittedName>
</protein>
<feature type="region of interest" description="Disordered" evidence="1">
    <location>
        <begin position="201"/>
        <end position="234"/>
    </location>
</feature>
<feature type="compositionally biased region" description="Basic and acidic residues" evidence="1">
    <location>
        <begin position="210"/>
        <end position="219"/>
    </location>
</feature>
<evidence type="ECO:0000313" key="3">
    <source>
        <dbReference type="Proteomes" id="UP001460270"/>
    </source>
</evidence>
<dbReference type="InterPro" id="IPR036748">
    <property type="entry name" value="MTH938-like_sf"/>
</dbReference>
<dbReference type="GO" id="GO:0045600">
    <property type="term" value="P:positive regulation of fat cell differentiation"/>
    <property type="evidence" value="ECO:0007669"/>
    <property type="project" value="TreeGrafter"/>
</dbReference>
<dbReference type="SUPFAM" id="SSF64076">
    <property type="entry name" value="MTH938-like"/>
    <property type="match status" value="1"/>
</dbReference>
<accession>A0AAW0MSK4</accession>
<name>A0AAW0MSK4_9GOBI</name>
<feature type="compositionally biased region" description="Low complexity" evidence="1">
    <location>
        <begin position="220"/>
        <end position="230"/>
    </location>
</feature>
<gene>
    <name evidence="2" type="ORF">WMY93_028306</name>
</gene>
<dbReference type="AlphaFoldDB" id="A0AAW0MSK4"/>
<sequence length="243" mass="26110">MASPQIASLSWGHMTVRGHSGSYKDCKHSPGVQPADLEELLSKNIDLLVIGRGMSEALQVTTHTSFPRSPSYVKPHTVDGCVCAGSRSTLDVVRGRGVEVTVLQTEKAVQQYNRLAAEGRKFQCLLLHSPLRRRTSARVYRAKPAKPAPKPDTLALWKRETRTRTCAESIQTNPNHITHGCNDSSAKPGCVAFLLTDVADGESQADEPAEPPHEVESRGAARSGAAPSSGTADGRVFVFLSGS</sequence>
<keyword evidence="3" id="KW-1185">Reference proteome</keyword>
<dbReference type="EMBL" id="JBBPFD010000021">
    <property type="protein sequence ID" value="KAK7882132.1"/>
    <property type="molecule type" value="Genomic_DNA"/>
</dbReference>
<evidence type="ECO:0000313" key="2">
    <source>
        <dbReference type="EMBL" id="KAK7882132.1"/>
    </source>
</evidence>
<organism evidence="2 3">
    <name type="scientific">Mugilogobius chulae</name>
    <name type="common">yellowstripe goby</name>
    <dbReference type="NCBI Taxonomy" id="88201"/>
    <lineage>
        <taxon>Eukaryota</taxon>
        <taxon>Metazoa</taxon>
        <taxon>Chordata</taxon>
        <taxon>Craniata</taxon>
        <taxon>Vertebrata</taxon>
        <taxon>Euteleostomi</taxon>
        <taxon>Actinopterygii</taxon>
        <taxon>Neopterygii</taxon>
        <taxon>Teleostei</taxon>
        <taxon>Neoteleostei</taxon>
        <taxon>Acanthomorphata</taxon>
        <taxon>Gobiaria</taxon>
        <taxon>Gobiiformes</taxon>
        <taxon>Gobioidei</taxon>
        <taxon>Gobiidae</taxon>
        <taxon>Gobionellinae</taxon>
        <taxon>Mugilogobius</taxon>
    </lineage>
</organism>
<dbReference type="PANTHER" id="PTHR15811:SF5">
    <property type="entry name" value="MTH938 DOMAIN-CONTAINING PROTEIN"/>
    <property type="match status" value="1"/>
</dbReference>
<proteinExistence type="predicted"/>
<dbReference type="GO" id="GO:0005737">
    <property type="term" value="C:cytoplasm"/>
    <property type="evidence" value="ECO:0007669"/>
    <property type="project" value="TreeGrafter"/>
</dbReference>
<reference evidence="3" key="1">
    <citation type="submission" date="2024-04" db="EMBL/GenBank/DDBJ databases">
        <title>Salinicola lusitanus LLJ914,a marine bacterium isolated from the Okinawa Trough.</title>
        <authorList>
            <person name="Li J."/>
        </authorList>
    </citation>
    <scope>NUCLEOTIDE SEQUENCE [LARGE SCALE GENOMIC DNA]</scope>
</reference>
<dbReference type="PANTHER" id="PTHR15811">
    <property type="entry name" value="MTH938 DOMAIN-CONTAINING PROTEIN"/>
    <property type="match status" value="1"/>
</dbReference>
<evidence type="ECO:0000256" key="1">
    <source>
        <dbReference type="SAM" id="MobiDB-lite"/>
    </source>
</evidence>
<comment type="caution">
    <text evidence="2">The sequence shown here is derived from an EMBL/GenBank/DDBJ whole genome shotgun (WGS) entry which is preliminary data.</text>
</comment>
<dbReference type="Gene3D" id="3.40.1230.10">
    <property type="entry name" value="MTH938-like"/>
    <property type="match status" value="1"/>
</dbReference>
<dbReference type="Proteomes" id="UP001460270">
    <property type="component" value="Unassembled WGS sequence"/>
</dbReference>